<gene>
    <name evidence="10" type="ORF">ODALV1_LOCUS20647</name>
</gene>
<comment type="caution">
    <text evidence="10">The sequence shown here is derived from an EMBL/GenBank/DDBJ whole genome shotgun (WGS) entry which is preliminary data.</text>
</comment>
<dbReference type="Gene3D" id="1.10.287.70">
    <property type="match status" value="1"/>
</dbReference>
<dbReference type="SMART" id="SM00494">
    <property type="entry name" value="ChtBD2"/>
    <property type="match status" value="1"/>
</dbReference>
<dbReference type="PROSITE" id="PS50940">
    <property type="entry name" value="CHIT_BIND_II"/>
    <property type="match status" value="1"/>
</dbReference>
<keyword evidence="1" id="KW-0147">Chitin-binding</keyword>
<evidence type="ECO:0000313" key="10">
    <source>
        <dbReference type="EMBL" id="CAL8124526.1"/>
    </source>
</evidence>
<dbReference type="Pfam" id="PF01607">
    <property type="entry name" value="CBM_14"/>
    <property type="match status" value="1"/>
</dbReference>
<name>A0ABP1RAG6_9HEXA</name>
<feature type="chain" id="PRO_5045394067" description="Chitin-binding type-2 domain-containing protein" evidence="8">
    <location>
        <begin position="27"/>
        <end position="1195"/>
    </location>
</feature>
<organism evidence="10 11">
    <name type="scientific">Orchesella dallaii</name>
    <dbReference type="NCBI Taxonomy" id="48710"/>
    <lineage>
        <taxon>Eukaryota</taxon>
        <taxon>Metazoa</taxon>
        <taxon>Ecdysozoa</taxon>
        <taxon>Arthropoda</taxon>
        <taxon>Hexapoda</taxon>
        <taxon>Collembola</taxon>
        <taxon>Entomobryomorpha</taxon>
        <taxon>Entomobryoidea</taxon>
        <taxon>Orchesellidae</taxon>
        <taxon>Orchesellinae</taxon>
        <taxon>Orchesella</taxon>
    </lineage>
</organism>
<dbReference type="PANTHER" id="PTHR23301">
    <property type="entry name" value="CHITIN BINDING PERITROPHIN-A"/>
    <property type="match status" value="1"/>
</dbReference>
<dbReference type="SUPFAM" id="SSF57625">
    <property type="entry name" value="Invertebrate chitin-binding proteins"/>
    <property type="match status" value="1"/>
</dbReference>
<evidence type="ECO:0000256" key="3">
    <source>
        <dbReference type="ARBA" id="ARBA00022737"/>
    </source>
</evidence>
<dbReference type="PANTHER" id="PTHR23301:SF0">
    <property type="entry name" value="CHITIN-BINDING TYPE-2 DOMAIN-CONTAINING PROTEIN-RELATED"/>
    <property type="match status" value="1"/>
</dbReference>
<evidence type="ECO:0000256" key="5">
    <source>
        <dbReference type="ARBA" id="ARBA00023180"/>
    </source>
</evidence>
<keyword evidence="7" id="KW-0472">Membrane</keyword>
<dbReference type="InterPro" id="IPR051940">
    <property type="entry name" value="Chitin_bind-dev_reg"/>
</dbReference>
<dbReference type="InterPro" id="IPR036508">
    <property type="entry name" value="Chitin-bd_dom_sf"/>
</dbReference>
<keyword evidence="3" id="KW-0677">Repeat</keyword>
<dbReference type="Gene3D" id="2.170.140.10">
    <property type="entry name" value="Chitin binding domain"/>
    <property type="match status" value="1"/>
</dbReference>
<feature type="region of interest" description="Disordered" evidence="6">
    <location>
        <begin position="903"/>
        <end position="959"/>
    </location>
</feature>
<feature type="transmembrane region" description="Helical" evidence="7">
    <location>
        <begin position="547"/>
        <end position="565"/>
    </location>
</feature>
<keyword evidence="4" id="KW-1015">Disulfide bond</keyword>
<protein>
    <recommendedName>
        <fullName evidence="9">Chitin-binding type-2 domain-containing protein</fullName>
    </recommendedName>
</protein>
<evidence type="ECO:0000256" key="2">
    <source>
        <dbReference type="ARBA" id="ARBA00022729"/>
    </source>
</evidence>
<evidence type="ECO:0000259" key="9">
    <source>
        <dbReference type="PROSITE" id="PS50940"/>
    </source>
</evidence>
<feature type="signal peptide" evidence="8">
    <location>
        <begin position="1"/>
        <end position="26"/>
    </location>
</feature>
<evidence type="ECO:0000256" key="7">
    <source>
        <dbReference type="SAM" id="Phobius"/>
    </source>
</evidence>
<keyword evidence="7" id="KW-0812">Transmembrane</keyword>
<keyword evidence="11" id="KW-1185">Reference proteome</keyword>
<evidence type="ECO:0000256" key="8">
    <source>
        <dbReference type="SAM" id="SignalP"/>
    </source>
</evidence>
<proteinExistence type="predicted"/>
<feature type="transmembrane region" description="Helical" evidence="7">
    <location>
        <begin position="798"/>
        <end position="820"/>
    </location>
</feature>
<keyword evidence="7" id="KW-1133">Transmembrane helix</keyword>
<reference evidence="10 11" key="1">
    <citation type="submission" date="2024-08" db="EMBL/GenBank/DDBJ databases">
        <authorList>
            <person name="Cucini C."/>
            <person name="Frati F."/>
        </authorList>
    </citation>
    <scope>NUCLEOTIDE SEQUENCE [LARGE SCALE GENOMIC DNA]</scope>
</reference>
<dbReference type="InterPro" id="IPR035914">
    <property type="entry name" value="Sperma_CUB_dom_sf"/>
</dbReference>
<dbReference type="SUPFAM" id="SSF49854">
    <property type="entry name" value="Spermadhesin, CUB domain"/>
    <property type="match status" value="1"/>
</dbReference>
<keyword evidence="2 8" id="KW-0732">Signal</keyword>
<evidence type="ECO:0000256" key="1">
    <source>
        <dbReference type="ARBA" id="ARBA00022669"/>
    </source>
</evidence>
<evidence type="ECO:0000256" key="6">
    <source>
        <dbReference type="SAM" id="MobiDB-lite"/>
    </source>
</evidence>
<sequence>MKNNFYSASHIFFIIFLSAQLKTCYSSHYIELNRQFSTFQKKSQFFYKQPVVANLNIYLTPFGDCLVNLINYQYVNILAPEIPLLLTRYDVVKVEYKKHNERRLKPQKTFQLNIFKFENYNKTKFQHCDDETCDDDYTQAAQKSYLINQKQWFCEVQVYLFPPQPPNPLFYDYDPSLQKYFFILPKMFQKYLFLSDDVPENPFTKPRLIVMRTKFDILINFQRPALFQVAPIINTLYTFRYGTAHGITMVRQEFLLFPIELLGSCAKPGQGRTSTEIFTSIKSIWAICQHCQRCISLTSFRKFDSNSLTKEALLTFLTSLSSDPDKIFYSVWFNAGFFYPFQFPLNTEYSKIRDFTSSNISPTHSLEHFRYIIDSQFIKLLLGNATLRTPNPTGIIENHNYDCVDNSFDPYVFISFAGKLDYIHVRFHVSELKFVSCGVPLVQHLPFEQLINIFDGAIWVFTLVTTIAVSALCSIMLYIQSDVVKLIPWKSKLRRKRLLLRIWKRSKISDFLNSFAIPSFMTSLRILLDQGEGNDPMTLQIMRNKPLRFVIGSYLLAAVVISNAYRHENITQLTLPRLPIPFDNFDILVENKFDIYTRGYYLGGVSTFRDFLESQVTRVMLMLVEPRPPYDPHSISVIFSSELYSFIKDEGLFWTFCLPKEQIKHRFLYYMNHTKLHKEWFKILLSRSITNKEILGRCNNTALFLPALEAHELYHNMRKTSTSNVFLGQNLGLKNSHGIAFLRSIHPKLLRRLGSLMQSGIWDWWDRFILDFMTKVSAGMVGNGNSFKASTMNGNIQLVFLVCVGCILVSLPVFVVELLLKVNLKGSIKKAFDKRKLQQWGPAVAQQCPPEGVSFLPLPDCTLYLICDNGLGTVMECAAGLYFNPSTEQCDYYENVPECVGGTRPPGGSTIPPTTTTNTNATEIPSTEIPSSSSPATTTTTEEPEPEILTQCGQTSKSPRGQIKYKLNETYARNELCSFIINIENYSGILFSLNFHKINESDRNAINIFTFNENGLLETAHLGPPNPLKQVYLSGSVAVIIFRTTTVTGKGFQLSFEGFGATTFVKGDQQIFSILRDESGQLQIPVQGAEEGRDTINAYVVTHNHAVVDPSYYSMSLKISNARLYVCGDVMECACDSIRVYTFSNAMLSQQELFCDERYHRTSYVTGGLYVLLVNIHGEQYATRNATLSWQSDGL</sequence>
<dbReference type="Proteomes" id="UP001642540">
    <property type="component" value="Unassembled WGS sequence"/>
</dbReference>
<dbReference type="InterPro" id="IPR002557">
    <property type="entry name" value="Chitin-bd_dom"/>
</dbReference>
<evidence type="ECO:0000256" key="4">
    <source>
        <dbReference type="ARBA" id="ARBA00023157"/>
    </source>
</evidence>
<keyword evidence="5" id="KW-0325">Glycoprotein</keyword>
<dbReference type="EMBL" id="CAXLJM020000068">
    <property type="protein sequence ID" value="CAL8124526.1"/>
    <property type="molecule type" value="Genomic_DNA"/>
</dbReference>
<evidence type="ECO:0000313" key="11">
    <source>
        <dbReference type="Proteomes" id="UP001642540"/>
    </source>
</evidence>
<feature type="domain" description="Chitin-binding type-2" evidence="9">
    <location>
        <begin position="845"/>
        <end position="901"/>
    </location>
</feature>
<feature type="transmembrane region" description="Helical" evidence="7">
    <location>
        <begin position="508"/>
        <end position="527"/>
    </location>
</feature>
<accession>A0ABP1RAG6</accession>
<feature type="transmembrane region" description="Helical" evidence="7">
    <location>
        <begin position="458"/>
        <end position="487"/>
    </location>
</feature>
<feature type="compositionally biased region" description="Low complexity" evidence="6">
    <location>
        <begin position="903"/>
        <end position="941"/>
    </location>
</feature>